<dbReference type="SUPFAM" id="SSF53448">
    <property type="entry name" value="Nucleotide-diphospho-sugar transferases"/>
    <property type="match status" value="1"/>
</dbReference>
<dbReference type="OrthoDB" id="597270at2"/>
<dbReference type="Gene3D" id="3.90.550.10">
    <property type="entry name" value="Spore Coat Polysaccharide Biosynthesis Protein SpsA, Chain A"/>
    <property type="match status" value="1"/>
</dbReference>
<dbReference type="RefSeq" id="WP_121908318.1">
    <property type="nucleotide sequence ID" value="NZ_REFC01000014.1"/>
</dbReference>
<dbReference type="InterPro" id="IPR050834">
    <property type="entry name" value="Glycosyltransf_2"/>
</dbReference>
<gene>
    <name evidence="2" type="ORF">BXY75_2783</name>
</gene>
<dbReference type="EMBL" id="REFC01000014">
    <property type="protein sequence ID" value="RMA57975.1"/>
    <property type="molecule type" value="Genomic_DNA"/>
</dbReference>
<dbReference type="AlphaFoldDB" id="A0A3L9YIK2"/>
<accession>A0A3L9YIK2</accession>
<organism evidence="2 3">
    <name type="scientific">Ulvibacter antarcticus</name>
    <dbReference type="NCBI Taxonomy" id="442714"/>
    <lineage>
        <taxon>Bacteria</taxon>
        <taxon>Pseudomonadati</taxon>
        <taxon>Bacteroidota</taxon>
        <taxon>Flavobacteriia</taxon>
        <taxon>Flavobacteriales</taxon>
        <taxon>Flavobacteriaceae</taxon>
        <taxon>Ulvibacter</taxon>
    </lineage>
</organism>
<dbReference type="CDD" id="cd00761">
    <property type="entry name" value="Glyco_tranf_GTA_type"/>
    <property type="match status" value="1"/>
</dbReference>
<keyword evidence="3" id="KW-1185">Reference proteome</keyword>
<evidence type="ECO:0000313" key="3">
    <source>
        <dbReference type="Proteomes" id="UP000271339"/>
    </source>
</evidence>
<dbReference type="Pfam" id="PF00535">
    <property type="entry name" value="Glycos_transf_2"/>
    <property type="match status" value="1"/>
</dbReference>
<dbReference type="Proteomes" id="UP000271339">
    <property type="component" value="Unassembled WGS sequence"/>
</dbReference>
<evidence type="ECO:0000313" key="2">
    <source>
        <dbReference type="EMBL" id="RMA57975.1"/>
    </source>
</evidence>
<reference evidence="2 3" key="1">
    <citation type="submission" date="2018-10" db="EMBL/GenBank/DDBJ databases">
        <title>Genomic Encyclopedia of Archaeal and Bacterial Type Strains, Phase II (KMG-II): from individual species to whole genera.</title>
        <authorList>
            <person name="Goeker M."/>
        </authorList>
    </citation>
    <scope>NUCLEOTIDE SEQUENCE [LARGE SCALE GENOMIC DNA]</scope>
    <source>
        <strain evidence="2 3">DSM 23424</strain>
    </source>
</reference>
<dbReference type="InterPro" id="IPR029044">
    <property type="entry name" value="Nucleotide-diphossugar_trans"/>
</dbReference>
<dbReference type="PANTHER" id="PTHR43685:SF2">
    <property type="entry name" value="GLYCOSYLTRANSFERASE 2-LIKE DOMAIN-CONTAINING PROTEIN"/>
    <property type="match status" value="1"/>
</dbReference>
<dbReference type="InterPro" id="IPR001173">
    <property type="entry name" value="Glyco_trans_2-like"/>
</dbReference>
<name>A0A3L9YIK2_9FLAO</name>
<keyword evidence="2" id="KW-0808">Transferase</keyword>
<comment type="caution">
    <text evidence="2">The sequence shown here is derived from an EMBL/GenBank/DDBJ whole genome shotgun (WGS) entry which is preliminary data.</text>
</comment>
<evidence type="ECO:0000259" key="1">
    <source>
        <dbReference type="Pfam" id="PF00535"/>
    </source>
</evidence>
<dbReference type="PANTHER" id="PTHR43685">
    <property type="entry name" value="GLYCOSYLTRANSFERASE"/>
    <property type="match status" value="1"/>
</dbReference>
<proteinExistence type="predicted"/>
<protein>
    <submittedName>
        <fullName evidence="2">Glycosyltransferase involved in cell wall biosynthesis</fullName>
    </submittedName>
</protein>
<feature type="domain" description="Glycosyltransferase 2-like" evidence="1">
    <location>
        <begin position="7"/>
        <end position="164"/>
    </location>
</feature>
<sequence length="281" mass="32486">MKNPLISIVVPCYNQAQYLDAALQSVLDQTYSNWECLIVDDGSPDNTKEVASQWVAKDERFSYLHKVNGGLCSARNFGIEAANGEFILPLDADDKIGKEYLSKGIEVFLKDSSLKVVYCKAEKFGDASGVWELPQFSLHNLSRSNMIFCTALFRKEDWKKTGGYDENMGHGWEDWEFWISLLKNGGNVHQLDYQGFYYRIKAGSMLLEIDAEKSKELLEYISVKHADFFVKHYGSFKSLEHKKLYLKREFESNLKSEKFVTDAFLKKFFRFTLFGTQKKQR</sequence>
<dbReference type="GO" id="GO:0016740">
    <property type="term" value="F:transferase activity"/>
    <property type="evidence" value="ECO:0007669"/>
    <property type="project" value="UniProtKB-KW"/>
</dbReference>